<feature type="compositionally biased region" description="Basic and acidic residues" evidence="1">
    <location>
        <begin position="418"/>
        <end position="430"/>
    </location>
</feature>
<reference evidence="2" key="1">
    <citation type="submission" date="2023-10" db="EMBL/GenBank/DDBJ databases">
        <title>Genome assembly of Pristionchus species.</title>
        <authorList>
            <person name="Yoshida K."/>
            <person name="Sommer R.J."/>
        </authorList>
    </citation>
    <scope>NUCLEOTIDE SEQUENCE</scope>
    <source>
        <strain evidence="2">RS5133</strain>
    </source>
</reference>
<dbReference type="EMBL" id="BTSY01000007">
    <property type="protein sequence ID" value="GMT36566.1"/>
    <property type="molecule type" value="Genomic_DNA"/>
</dbReference>
<gene>
    <name evidence="2" type="ORF">PFISCL1PPCAC_27863</name>
</gene>
<feature type="region of interest" description="Disordered" evidence="1">
    <location>
        <begin position="108"/>
        <end position="140"/>
    </location>
</feature>
<feature type="compositionally biased region" description="Basic and acidic residues" evidence="1">
    <location>
        <begin position="394"/>
        <end position="410"/>
    </location>
</feature>
<proteinExistence type="predicted"/>
<feature type="non-terminal residue" evidence="2">
    <location>
        <position position="448"/>
    </location>
</feature>
<name>A0AAV5WWV1_9BILA</name>
<feature type="region of interest" description="Disordered" evidence="1">
    <location>
        <begin position="394"/>
        <end position="430"/>
    </location>
</feature>
<organism evidence="2 3">
    <name type="scientific">Pristionchus fissidentatus</name>
    <dbReference type="NCBI Taxonomy" id="1538716"/>
    <lineage>
        <taxon>Eukaryota</taxon>
        <taxon>Metazoa</taxon>
        <taxon>Ecdysozoa</taxon>
        <taxon>Nematoda</taxon>
        <taxon>Chromadorea</taxon>
        <taxon>Rhabditida</taxon>
        <taxon>Rhabditina</taxon>
        <taxon>Diplogasteromorpha</taxon>
        <taxon>Diplogasteroidea</taxon>
        <taxon>Neodiplogasteridae</taxon>
        <taxon>Pristionchus</taxon>
    </lineage>
</organism>
<protein>
    <submittedName>
        <fullName evidence="2">Uncharacterized protein</fullName>
    </submittedName>
</protein>
<evidence type="ECO:0000256" key="1">
    <source>
        <dbReference type="SAM" id="MobiDB-lite"/>
    </source>
</evidence>
<evidence type="ECO:0000313" key="3">
    <source>
        <dbReference type="Proteomes" id="UP001432322"/>
    </source>
</evidence>
<keyword evidence="3" id="KW-1185">Reference proteome</keyword>
<evidence type="ECO:0000313" key="2">
    <source>
        <dbReference type="EMBL" id="GMT36566.1"/>
    </source>
</evidence>
<dbReference type="AlphaFoldDB" id="A0AAV5WWV1"/>
<feature type="non-terminal residue" evidence="2">
    <location>
        <position position="1"/>
    </location>
</feature>
<accession>A0AAV5WWV1</accession>
<comment type="caution">
    <text evidence="2">The sequence shown here is derived from an EMBL/GenBank/DDBJ whole genome shotgun (WGS) entry which is preliminary data.</text>
</comment>
<sequence>LKFIADGICKAKILDTDPAASAIEQALGFIERVVRAGSTCQLMEIHLHNMFSSVKNFKEMDGQESDDVLRQLVYILIQALKYATESFLERGKSEMRDQHNEEIESEITNDTLPSESLQHESVQPSTSLQQLQQGDGQTPIDTAPYLMHEPKLEEMEECAVSSDPVEPGFYNDDMPSTSQQQQHPTMRAIYYEWMEEKVKQEDLLHTADANMDGVDNGYAEEYAGGAEIVDSPWLTYPEGLTAQTHYTEGVSDNFSPLPDDSAHSLDAAAAAAAHDRPEFSRPLNRQMARNIAHPKPPQKIVPKPGLLPVRMWQPARSVQQLQQQPQPSGPLLFPVKRAKKTLQEQMEEEIRQLEEEQHLKQLKQHRVEQLRQLASAQQVQQQQKEINRETKRLQLQLEREEKAKQPLPEKKTRKRRRELPEEKNELNDEGRFQCTACTSSFETKKELC</sequence>
<dbReference type="Proteomes" id="UP001432322">
    <property type="component" value="Unassembled WGS sequence"/>
</dbReference>